<sequence>MKRLLFAGLILTLCLSLCSCGSTGDSSDNASDTNRSTDIIENEPAASVTEQPAQPSAALQTEESNPGVSFPFEDDEGRTRYRLVINGTEVETENYPFTLPDEPNGGYYPIEDVLNCFGVACLTNEDKSACATVINNALIQVFADSPTLTYGSKTISAVDTKVVPVVIDGALYVPSFFLMQLSDSSIVDFSDDRSAVTLETDIVVDASISGLVGVDASMLEQGGSGQVITEGEHRCSECGGAGGHNVTVQDKYWNQGQWIPTLKSSWEVCPYCGGSGTVN</sequence>
<keyword evidence="4" id="KW-1185">Reference proteome</keyword>
<organism evidence="3 4">
    <name type="scientific">Acetanaerobacterium elongatum</name>
    <dbReference type="NCBI Taxonomy" id="258515"/>
    <lineage>
        <taxon>Bacteria</taxon>
        <taxon>Bacillati</taxon>
        <taxon>Bacillota</taxon>
        <taxon>Clostridia</taxon>
        <taxon>Eubacteriales</taxon>
        <taxon>Oscillospiraceae</taxon>
        <taxon>Acetanaerobacterium</taxon>
    </lineage>
</organism>
<evidence type="ECO:0000313" key="4">
    <source>
        <dbReference type="Proteomes" id="UP000199182"/>
    </source>
</evidence>
<dbReference type="EMBL" id="FNID01000011">
    <property type="protein sequence ID" value="SDN10698.1"/>
    <property type="molecule type" value="Genomic_DNA"/>
</dbReference>
<evidence type="ECO:0008006" key="5">
    <source>
        <dbReference type="Google" id="ProtNLM"/>
    </source>
</evidence>
<dbReference type="Proteomes" id="UP000199182">
    <property type="component" value="Unassembled WGS sequence"/>
</dbReference>
<evidence type="ECO:0000256" key="1">
    <source>
        <dbReference type="SAM" id="MobiDB-lite"/>
    </source>
</evidence>
<dbReference type="STRING" id="258515.SAMN05192585_11161"/>
<gene>
    <name evidence="3" type="ORF">SAMN05192585_11161</name>
</gene>
<evidence type="ECO:0000256" key="2">
    <source>
        <dbReference type="SAM" id="SignalP"/>
    </source>
</evidence>
<reference evidence="3 4" key="1">
    <citation type="submission" date="2016-10" db="EMBL/GenBank/DDBJ databases">
        <authorList>
            <person name="de Groot N.N."/>
        </authorList>
    </citation>
    <scope>NUCLEOTIDE SEQUENCE [LARGE SCALE GENOMIC DNA]</scope>
    <source>
        <strain evidence="3 4">CGMCC 1.5012</strain>
    </source>
</reference>
<feature type="compositionally biased region" description="Polar residues" evidence="1">
    <location>
        <begin position="48"/>
        <end position="67"/>
    </location>
</feature>
<dbReference type="RefSeq" id="WP_092639302.1">
    <property type="nucleotide sequence ID" value="NZ_FNID01000011.1"/>
</dbReference>
<dbReference type="AlphaFoldDB" id="A0A1G9YNF6"/>
<feature type="signal peptide" evidence="2">
    <location>
        <begin position="1"/>
        <end position="24"/>
    </location>
</feature>
<feature type="chain" id="PRO_5011569501" description="Lipoprotein" evidence="2">
    <location>
        <begin position="25"/>
        <end position="279"/>
    </location>
</feature>
<proteinExistence type="predicted"/>
<dbReference type="PROSITE" id="PS51257">
    <property type="entry name" value="PROKAR_LIPOPROTEIN"/>
    <property type="match status" value="1"/>
</dbReference>
<evidence type="ECO:0000313" key="3">
    <source>
        <dbReference type="EMBL" id="SDN10698.1"/>
    </source>
</evidence>
<feature type="region of interest" description="Disordered" evidence="1">
    <location>
        <begin position="43"/>
        <end position="74"/>
    </location>
</feature>
<protein>
    <recommendedName>
        <fullName evidence="5">Lipoprotein</fullName>
    </recommendedName>
</protein>
<name>A0A1G9YNF6_9FIRM</name>
<keyword evidence="2" id="KW-0732">Signal</keyword>
<accession>A0A1G9YNF6</accession>